<sequence>MREALGASPDDEGFERMLRTACAFALRRHRVDLLEGRRESIARLPVGVERDAVLATFKLGEGDLAGAVAMVMAAGRGEVGVSGAPSEPSEPSAAGAASEPSAAGAAGAPSEPSAAHAAGAPSEPSAAGAPSAASVPAGAVAVPGVPGVPGVLSAPWLRAAALVHVGLGALAAGDWARAEQCARAAAVVVDSSAPSSGDGAPDDESIPFDLLGMAAIVEAHTDVADNAYRHLDAALSPLRARNRLTSAHAFALLALGDVQLLRGELAAAAVNITRGGRLVTADRPGLTTHAAVALAFVRVRQGRWSDAADGIDRLVPADATIEHAWIRTQVLAVRGLVQMLQGDVAGGAALLAESEEGAAATPSYIASIVRLHGRIIVAIAAGDWRGLERHLDDAEEPGYRHPYRLGEWNALKLLAAWHLRHLAQFRRRLSEWSLNPAAADDPYYWAFGAILAEHQGRFADGLVAIRRAIGAIDADLDPLGRAWVRIVAGTYLGRYGKDGEPDPVEALASYDEACNELREIGAAAFVARCEALSNALVDDLELARRTEPASVLSPQQLRIATAVAHGYTSDEIAGMEHLSKRTIDYHVANIMRRLGITARREIARLLAVRPDPPSP</sequence>
<proteinExistence type="predicted"/>
<name>A0AB39BG84_9MICO</name>
<dbReference type="PRINTS" id="PR00038">
    <property type="entry name" value="HTHLUXR"/>
</dbReference>
<evidence type="ECO:0000256" key="4">
    <source>
        <dbReference type="SAM" id="MobiDB-lite"/>
    </source>
</evidence>
<gene>
    <name evidence="6" type="ORF">ABFY20_17705</name>
</gene>
<evidence type="ECO:0000256" key="2">
    <source>
        <dbReference type="ARBA" id="ARBA00023125"/>
    </source>
</evidence>
<dbReference type="PROSITE" id="PS50043">
    <property type="entry name" value="HTH_LUXR_2"/>
    <property type="match status" value="1"/>
</dbReference>
<evidence type="ECO:0000256" key="3">
    <source>
        <dbReference type="ARBA" id="ARBA00023163"/>
    </source>
</evidence>
<dbReference type="SUPFAM" id="SSF46894">
    <property type="entry name" value="C-terminal effector domain of the bipartite response regulators"/>
    <property type="match status" value="1"/>
</dbReference>
<dbReference type="Gene3D" id="1.25.40.10">
    <property type="entry name" value="Tetratricopeptide repeat domain"/>
    <property type="match status" value="1"/>
</dbReference>
<dbReference type="EMBL" id="CP162511">
    <property type="protein sequence ID" value="XDI05135.1"/>
    <property type="molecule type" value="Genomic_DNA"/>
</dbReference>
<dbReference type="CDD" id="cd06170">
    <property type="entry name" value="LuxR_C_like"/>
    <property type="match status" value="1"/>
</dbReference>
<dbReference type="InterPro" id="IPR016032">
    <property type="entry name" value="Sig_transdc_resp-reg_C-effctor"/>
</dbReference>
<feature type="domain" description="HTH luxR-type" evidence="5">
    <location>
        <begin position="545"/>
        <end position="610"/>
    </location>
</feature>
<dbReference type="PANTHER" id="PTHR44688">
    <property type="entry name" value="DNA-BINDING TRANSCRIPTIONAL ACTIVATOR DEVR_DOSR"/>
    <property type="match status" value="1"/>
</dbReference>
<protein>
    <submittedName>
        <fullName evidence="6">LuxR C-terminal-related transcriptional regulator</fullName>
    </submittedName>
</protein>
<organism evidence="6">
    <name type="scientific">Herbiconiux sp. A18JL235</name>
    <dbReference type="NCBI Taxonomy" id="3152363"/>
    <lineage>
        <taxon>Bacteria</taxon>
        <taxon>Bacillati</taxon>
        <taxon>Actinomycetota</taxon>
        <taxon>Actinomycetes</taxon>
        <taxon>Micrococcales</taxon>
        <taxon>Microbacteriaceae</taxon>
        <taxon>Herbiconiux</taxon>
    </lineage>
</organism>
<feature type="region of interest" description="Disordered" evidence="4">
    <location>
        <begin position="79"/>
        <end position="131"/>
    </location>
</feature>
<dbReference type="SMART" id="SM00421">
    <property type="entry name" value="HTH_LUXR"/>
    <property type="match status" value="1"/>
</dbReference>
<dbReference type="GO" id="GO:0003677">
    <property type="term" value="F:DNA binding"/>
    <property type="evidence" value="ECO:0007669"/>
    <property type="project" value="UniProtKB-KW"/>
</dbReference>
<dbReference type="InterPro" id="IPR036388">
    <property type="entry name" value="WH-like_DNA-bd_sf"/>
</dbReference>
<dbReference type="PANTHER" id="PTHR44688:SF16">
    <property type="entry name" value="DNA-BINDING TRANSCRIPTIONAL ACTIVATOR DEVR_DOSR"/>
    <property type="match status" value="1"/>
</dbReference>
<dbReference type="InterPro" id="IPR011990">
    <property type="entry name" value="TPR-like_helical_dom_sf"/>
</dbReference>
<dbReference type="AlphaFoldDB" id="A0AB39BG84"/>
<keyword evidence="2" id="KW-0238">DNA-binding</keyword>
<evidence type="ECO:0000313" key="6">
    <source>
        <dbReference type="EMBL" id="XDI05135.1"/>
    </source>
</evidence>
<evidence type="ECO:0000259" key="5">
    <source>
        <dbReference type="PROSITE" id="PS50043"/>
    </source>
</evidence>
<accession>A0AB39BG84</accession>
<dbReference type="Pfam" id="PF00196">
    <property type="entry name" value="GerE"/>
    <property type="match status" value="1"/>
</dbReference>
<keyword evidence="1" id="KW-0805">Transcription regulation</keyword>
<reference evidence="6" key="1">
    <citation type="submission" date="2024-05" db="EMBL/GenBank/DDBJ databases">
        <title>Herbiconiux sp. A18JL235.</title>
        <authorList>
            <person name="Zhang G."/>
        </authorList>
    </citation>
    <scope>NUCLEOTIDE SEQUENCE</scope>
    <source>
        <strain evidence="6">A18JL235</strain>
    </source>
</reference>
<dbReference type="Gene3D" id="1.10.10.10">
    <property type="entry name" value="Winged helix-like DNA-binding domain superfamily/Winged helix DNA-binding domain"/>
    <property type="match status" value="1"/>
</dbReference>
<dbReference type="RefSeq" id="WP_368497518.1">
    <property type="nucleotide sequence ID" value="NZ_CP162511.1"/>
</dbReference>
<evidence type="ECO:0000256" key="1">
    <source>
        <dbReference type="ARBA" id="ARBA00023015"/>
    </source>
</evidence>
<keyword evidence="3" id="KW-0804">Transcription</keyword>
<dbReference type="GO" id="GO:0006355">
    <property type="term" value="P:regulation of DNA-templated transcription"/>
    <property type="evidence" value="ECO:0007669"/>
    <property type="project" value="InterPro"/>
</dbReference>
<dbReference type="InterPro" id="IPR000792">
    <property type="entry name" value="Tscrpt_reg_LuxR_C"/>
</dbReference>